<evidence type="ECO:0000256" key="1">
    <source>
        <dbReference type="SAM" id="MobiDB-lite"/>
    </source>
</evidence>
<name>A0A210PSN3_MIZYE</name>
<feature type="compositionally biased region" description="Acidic residues" evidence="1">
    <location>
        <begin position="899"/>
        <end position="908"/>
    </location>
</feature>
<feature type="region of interest" description="Disordered" evidence="1">
    <location>
        <begin position="728"/>
        <end position="835"/>
    </location>
</feature>
<dbReference type="PANTHER" id="PTHR36130:SF1">
    <property type="entry name" value="RIKEN CDNA 4933430I17 GENE"/>
    <property type="match status" value="1"/>
</dbReference>
<dbReference type="PANTHER" id="PTHR36130">
    <property type="entry name" value="RIKEN CDNA 4933430I17 GENE"/>
    <property type="match status" value="1"/>
</dbReference>
<protein>
    <submittedName>
        <fullName evidence="2">Uncharacterized protein</fullName>
    </submittedName>
</protein>
<feature type="region of interest" description="Disordered" evidence="1">
    <location>
        <begin position="72"/>
        <end position="130"/>
    </location>
</feature>
<feature type="region of interest" description="Disordered" evidence="1">
    <location>
        <begin position="578"/>
        <end position="597"/>
    </location>
</feature>
<dbReference type="InterPro" id="IPR029134">
    <property type="entry name" value="DUF4647"/>
</dbReference>
<dbReference type="EMBL" id="NEDP02005524">
    <property type="protein sequence ID" value="OWF39488.1"/>
    <property type="molecule type" value="Genomic_DNA"/>
</dbReference>
<feature type="compositionally biased region" description="Polar residues" evidence="1">
    <location>
        <begin position="472"/>
        <end position="485"/>
    </location>
</feature>
<feature type="compositionally biased region" description="Polar residues" evidence="1">
    <location>
        <begin position="1081"/>
        <end position="1097"/>
    </location>
</feature>
<dbReference type="Proteomes" id="UP000242188">
    <property type="component" value="Unassembled WGS sequence"/>
</dbReference>
<feature type="region of interest" description="Disordered" evidence="1">
    <location>
        <begin position="681"/>
        <end position="713"/>
    </location>
</feature>
<feature type="compositionally biased region" description="Basic and acidic residues" evidence="1">
    <location>
        <begin position="1098"/>
        <end position="1109"/>
    </location>
</feature>
<evidence type="ECO:0000313" key="3">
    <source>
        <dbReference type="Proteomes" id="UP000242188"/>
    </source>
</evidence>
<feature type="region of interest" description="Disordered" evidence="1">
    <location>
        <begin position="881"/>
        <end position="916"/>
    </location>
</feature>
<feature type="compositionally biased region" description="Polar residues" evidence="1">
    <location>
        <begin position="81"/>
        <end position="130"/>
    </location>
</feature>
<feature type="compositionally biased region" description="Basic and acidic residues" evidence="1">
    <location>
        <begin position="792"/>
        <end position="815"/>
    </location>
</feature>
<comment type="caution">
    <text evidence="2">The sequence shown here is derived from an EMBL/GenBank/DDBJ whole genome shotgun (WGS) entry which is preliminary data.</text>
</comment>
<dbReference type="AlphaFoldDB" id="A0A210PSN3"/>
<dbReference type="OrthoDB" id="10033658at2759"/>
<feature type="region of interest" description="Disordered" evidence="1">
    <location>
        <begin position="445"/>
        <end position="490"/>
    </location>
</feature>
<feature type="region of interest" description="Disordered" evidence="1">
    <location>
        <begin position="630"/>
        <end position="655"/>
    </location>
</feature>
<feature type="compositionally biased region" description="Basic and acidic residues" evidence="1">
    <location>
        <begin position="1039"/>
        <end position="1079"/>
    </location>
</feature>
<feature type="compositionally biased region" description="Basic and acidic residues" evidence="1">
    <location>
        <begin position="773"/>
        <end position="782"/>
    </location>
</feature>
<feature type="region of interest" description="Disordered" evidence="1">
    <location>
        <begin position="971"/>
        <end position="1109"/>
    </location>
</feature>
<evidence type="ECO:0000313" key="2">
    <source>
        <dbReference type="EMBL" id="OWF39488.1"/>
    </source>
</evidence>
<gene>
    <name evidence="2" type="ORF">KP79_PYT03702</name>
</gene>
<keyword evidence="3" id="KW-1185">Reference proteome</keyword>
<proteinExistence type="predicted"/>
<sequence length="1109" mass="123695">MMKYNSRGPQRVYHEDETACGPLCQHPACWQSTNRRVKNIPRRLEKLPPPEDIETDLPTVKVCNMLSDYGEDTRDHYPMHHTNQPSNTRATSVPNLPSQLTKTRPYQSTGLRLTAPASTPVNNNMESRSKQQLNRRNLKLVEVQEVFDLEDLNSTWDDTFIAKQYYVWVPNPKGKTPRSEKSGDHQSSISQMNASKKVLVKDMTEDMIPRHYEYERYMQARSPSIRKKRAVTSPTYSMYNRRTPYSSIGNSAHDRTAFETDGIDDLLDLPRDILVKVLDHAKQSDFMSRDRIHEVIERFLPPYDRLTTNMSTASSDLLQQKKMNLHISKARHLRQAHLMETKPVFYLDDDEENIQEEEEEEEEGQVTGRVTDTQRTVDKRFDSDYGSFRDFYFGGMKDFPRFRKPLPAIGDTPSTIPSISLGLPELPFGLRKTRTFTYNKRNYRDVDFTLGPNPMPPSSLRESVEPQDQSEHNSPSQINIQSPSTPKAPVDIPISQEERKVAAEAVQSPTRSATRTSVPLHAVSPAVSTKVPQAPATTPAAALSPTKTFFREPSAPPPTAEGTQADLMISRTSTLSPTQNIRAPMNSPRETSPERTRTGLGLDTIEERKQEETTEIGAGFSRSRSILFSTNEVPEVPPPPSSPQEDDDRSDMTTPLATPVVKDAAGHVTVLTNQNTVNTREHTHTSFDLQVPVDRKRESTMGSTPEPWPAVNEADFDVTPSSTKLALHSEHAKNGVVNDSRMAVMDPMSDRSSMYNGLKSEDISRNSSATNLKPDEMKKEAESPGPPPPSPEAKDKSRNAHDIPKSGGRRRDIMSRESLTMTPLMEGDEEGEVTLNQGQIKTIVVSVPPLGTAGKPRNKNNRTVDTFVSIDIPAVSVEHTVNGDDGVKQGGRTQGLETTVEESQEDIESLTQTINTREVPLSVMSSLVDPSMDGQDSMSDMMSAGVSISQAGNVSPSSTVPDKGLNIDLKAFVNADQNSEDNGKISERSEAQEKEGITENGGDHEGFKEELREELQKLQTARRGDGEVQDWQIRTQSEGQKETRQALEEASTDESKPEQPYESRHVLEGASTEDSKIEKGQGQSEGEINETEQSTKNTEQEEKSENQGQ</sequence>
<feature type="compositionally biased region" description="Basic and acidic residues" evidence="1">
    <location>
        <begin position="981"/>
        <end position="1026"/>
    </location>
</feature>
<organism evidence="2 3">
    <name type="scientific">Mizuhopecten yessoensis</name>
    <name type="common">Japanese scallop</name>
    <name type="synonym">Patinopecten yessoensis</name>
    <dbReference type="NCBI Taxonomy" id="6573"/>
    <lineage>
        <taxon>Eukaryota</taxon>
        <taxon>Metazoa</taxon>
        <taxon>Spiralia</taxon>
        <taxon>Lophotrochozoa</taxon>
        <taxon>Mollusca</taxon>
        <taxon>Bivalvia</taxon>
        <taxon>Autobranchia</taxon>
        <taxon>Pteriomorphia</taxon>
        <taxon>Pectinida</taxon>
        <taxon>Pectinoidea</taxon>
        <taxon>Pectinidae</taxon>
        <taxon>Mizuhopecten</taxon>
    </lineage>
</organism>
<reference evidence="2 3" key="1">
    <citation type="journal article" date="2017" name="Nat. Ecol. Evol.">
        <title>Scallop genome provides insights into evolution of bilaterian karyotype and development.</title>
        <authorList>
            <person name="Wang S."/>
            <person name="Zhang J."/>
            <person name="Jiao W."/>
            <person name="Li J."/>
            <person name="Xun X."/>
            <person name="Sun Y."/>
            <person name="Guo X."/>
            <person name="Huan P."/>
            <person name="Dong B."/>
            <person name="Zhang L."/>
            <person name="Hu X."/>
            <person name="Sun X."/>
            <person name="Wang J."/>
            <person name="Zhao C."/>
            <person name="Wang Y."/>
            <person name="Wang D."/>
            <person name="Huang X."/>
            <person name="Wang R."/>
            <person name="Lv J."/>
            <person name="Li Y."/>
            <person name="Zhang Z."/>
            <person name="Liu B."/>
            <person name="Lu W."/>
            <person name="Hui Y."/>
            <person name="Liang J."/>
            <person name="Zhou Z."/>
            <person name="Hou R."/>
            <person name="Li X."/>
            <person name="Liu Y."/>
            <person name="Li H."/>
            <person name="Ning X."/>
            <person name="Lin Y."/>
            <person name="Zhao L."/>
            <person name="Xing Q."/>
            <person name="Dou J."/>
            <person name="Li Y."/>
            <person name="Mao J."/>
            <person name="Guo H."/>
            <person name="Dou H."/>
            <person name="Li T."/>
            <person name="Mu C."/>
            <person name="Jiang W."/>
            <person name="Fu Q."/>
            <person name="Fu X."/>
            <person name="Miao Y."/>
            <person name="Liu J."/>
            <person name="Yu Q."/>
            <person name="Li R."/>
            <person name="Liao H."/>
            <person name="Li X."/>
            <person name="Kong Y."/>
            <person name="Jiang Z."/>
            <person name="Chourrout D."/>
            <person name="Li R."/>
            <person name="Bao Z."/>
        </authorList>
    </citation>
    <scope>NUCLEOTIDE SEQUENCE [LARGE SCALE GENOMIC DNA]</scope>
    <source>
        <strain evidence="2 3">PY_sf001</strain>
    </source>
</reference>
<feature type="region of interest" description="Disordered" evidence="1">
    <location>
        <begin position="172"/>
        <end position="191"/>
    </location>
</feature>
<accession>A0A210PSN3</accession>